<dbReference type="GeneID" id="76043785"/>
<dbReference type="STRING" id="319653.SAMN04487973_11259"/>
<protein>
    <recommendedName>
        <fullName evidence="5">HTH tetR-type domain-containing protein</fullName>
    </recommendedName>
</protein>
<comment type="caution">
    <text evidence="1">The sequence shown here is derived from an EMBL/GenBank/DDBJ whole genome shotgun (WGS) entry which is preliminary data.</text>
</comment>
<dbReference type="EMBL" id="FOGK01000012">
    <property type="protein sequence ID" value="SER66609.1"/>
    <property type="molecule type" value="Genomic_DNA"/>
</dbReference>
<dbReference type="Gene3D" id="1.10.357.10">
    <property type="entry name" value="Tetracycline Repressor, domain 2"/>
    <property type="match status" value="1"/>
</dbReference>
<evidence type="ECO:0000313" key="3">
    <source>
        <dbReference type="Proteomes" id="UP000051749"/>
    </source>
</evidence>
<gene>
    <name evidence="1" type="ORF">IV87_GL000415</name>
    <name evidence="2" type="ORF">SAMN04487973_11259</name>
</gene>
<evidence type="ECO:0008006" key="5">
    <source>
        <dbReference type="Google" id="ProtNLM"/>
    </source>
</evidence>
<dbReference type="SUPFAM" id="SSF46689">
    <property type="entry name" value="Homeodomain-like"/>
    <property type="match status" value="1"/>
</dbReference>
<dbReference type="PATRIC" id="fig|319653.3.peg.425"/>
<dbReference type="Proteomes" id="UP000182818">
    <property type="component" value="Unassembled WGS sequence"/>
</dbReference>
<dbReference type="AlphaFoldDB" id="A0A0R2K7D5"/>
<reference evidence="2 4" key="2">
    <citation type="submission" date="2016-10" db="EMBL/GenBank/DDBJ databases">
        <authorList>
            <person name="Varghese N."/>
            <person name="Submissions S."/>
        </authorList>
    </citation>
    <scope>NUCLEOTIDE SEQUENCE [LARGE SCALE GENOMIC DNA]</scope>
    <source>
        <strain evidence="2 4">CGMCC 1.3889</strain>
    </source>
</reference>
<dbReference type="RefSeq" id="WP_074693913.1">
    <property type="nucleotide sequence ID" value="NZ_BJYP01000024.1"/>
</dbReference>
<dbReference type="InterPro" id="IPR009057">
    <property type="entry name" value="Homeodomain-like_sf"/>
</dbReference>
<name>A0A0R2K7D5_9LACO</name>
<organism evidence="1 3">
    <name type="scientific">Pediococcus ethanolidurans</name>
    <dbReference type="NCBI Taxonomy" id="319653"/>
    <lineage>
        <taxon>Bacteria</taxon>
        <taxon>Bacillati</taxon>
        <taxon>Bacillota</taxon>
        <taxon>Bacilli</taxon>
        <taxon>Lactobacillales</taxon>
        <taxon>Lactobacillaceae</taxon>
        <taxon>Pediococcus</taxon>
    </lineage>
</organism>
<dbReference type="EMBL" id="JQBY01000013">
    <property type="protein sequence ID" value="KRN82180.1"/>
    <property type="molecule type" value="Genomic_DNA"/>
</dbReference>
<proteinExistence type="predicted"/>
<evidence type="ECO:0000313" key="4">
    <source>
        <dbReference type="Proteomes" id="UP000182818"/>
    </source>
</evidence>
<evidence type="ECO:0000313" key="1">
    <source>
        <dbReference type="EMBL" id="KRN82180.1"/>
    </source>
</evidence>
<keyword evidence="4" id="KW-1185">Reference proteome</keyword>
<evidence type="ECO:0000313" key="2">
    <source>
        <dbReference type="EMBL" id="SER66609.1"/>
    </source>
</evidence>
<accession>A0A0R2K7D5</accession>
<reference evidence="1 3" key="1">
    <citation type="journal article" date="2015" name="Genome Announc.">
        <title>Expanding the biotechnology potential of lactobacilli through comparative genomics of 213 strains and associated genera.</title>
        <authorList>
            <person name="Sun Z."/>
            <person name="Harris H.M."/>
            <person name="McCann A."/>
            <person name="Guo C."/>
            <person name="Argimon S."/>
            <person name="Zhang W."/>
            <person name="Yang X."/>
            <person name="Jeffery I.B."/>
            <person name="Cooney J.C."/>
            <person name="Kagawa T.F."/>
            <person name="Liu W."/>
            <person name="Song Y."/>
            <person name="Salvetti E."/>
            <person name="Wrobel A."/>
            <person name="Rasinkangas P."/>
            <person name="Parkhill J."/>
            <person name="Rea M.C."/>
            <person name="O'Sullivan O."/>
            <person name="Ritari J."/>
            <person name="Douillard F.P."/>
            <person name="Paul Ross R."/>
            <person name="Yang R."/>
            <person name="Briner A.E."/>
            <person name="Felis G.E."/>
            <person name="de Vos W.M."/>
            <person name="Barrangou R."/>
            <person name="Klaenhammer T.R."/>
            <person name="Caufield P.W."/>
            <person name="Cui Y."/>
            <person name="Zhang H."/>
            <person name="O'Toole P.W."/>
        </authorList>
    </citation>
    <scope>NUCLEOTIDE SEQUENCE [LARGE SCALE GENOMIC DNA]</scope>
    <source>
        <strain evidence="1 3">DSM 22301</strain>
    </source>
</reference>
<dbReference type="OrthoDB" id="9810250at2"/>
<sequence>MAKVFLNSQMKIDRRKQRSQAKLFEALIQKYQDNVKFDQIEVKEFCEMANVSRATFYRHHQDLTDIIEVQFLIVIADFEQQIDALEQVDFTNASSVIITEIYANLELLRLVKWSATHEKIQALFSGVVRQILILRDYDKPRQQFISEFLGNAILNFAEQIASPPKLIPQTEALNLYRRLLPAQL</sequence>
<dbReference type="Proteomes" id="UP000051749">
    <property type="component" value="Unassembled WGS sequence"/>
</dbReference>